<keyword evidence="2" id="KW-1185">Reference proteome</keyword>
<reference evidence="1" key="2">
    <citation type="journal article" date="2020" name="Nat. Commun.">
        <title>Large-scale genome sequencing of mycorrhizal fungi provides insights into the early evolution of symbiotic traits.</title>
        <authorList>
            <person name="Miyauchi S."/>
            <person name="Kiss E."/>
            <person name="Kuo A."/>
            <person name="Drula E."/>
            <person name="Kohler A."/>
            <person name="Sanchez-Garcia M."/>
            <person name="Morin E."/>
            <person name="Andreopoulos B."/>
            <person name="Barry K.W."/>
            <person name="Bonito G."/>
            <person name="Buee M."/>
            <person name="Carver A."/>
            <person name="Chen C."/>
            <person name="Cichocki N."/>
            <person name="Clum A."/>
            <person name="Culley D."/>
            <person name="Crous P.W."/>
            <person name="Fauchery L."/>
            <person name="Girlanda M."/>
            <person name="Hayes R.D."/>
            <person name="Keri Z."/>
            <person name="LaButti K."/>
            <person name="Lipzen A."/>
            <person name="Lombard V."/>
            <person name="Magnuson J."/>
            <person name="Maillard F."/>
            <person name="Murat C."/>
            <person name="Nolan M."/>
            <person name="Ohm R.A."/>
            <person name="Pangilinan J."/>
            <person name="Pereira M.F."/>
            <person name="Perotto S."/>
            <person name="Peter M."/>
            <person name="Pfister S."/>
            <person name="Riley R."/>
            <person name="Sitrit Y."/>
            <person name="Stielow J.B."/>
            <person name="Szollosi G."/>
            <person name="Zifcakova L."/>
            <person name="Stursova M."/>
            <person name="Spatafora J.W."/>
            <person name="Tedersoo L."/>
            <person name="Vaario L.M."/>
            <person name="Yamada A."/>
            <person name="Yan M."/>
            <person name="Wang P."/>
            <person name="Xu J."/>
            <person name="Bruns T."/>
            <person name="Baldrian P."/>
            <person name="Vilgalys R."/>
            <person name="Dunand C."/>
            <person name="Henrissat B."/>
            <person name="Grigoriev I.V."/>
            <person name="Hibbett D."/>
            <person name="Nagy L.G."/>
            <person name="Martin F.M."/>
        </authorList>
    </citation>
    <scope>NUCLEOTIDE SEQUENCE</scope>
    <source>
        <strain evidence="1">Prilba</strain>
    </source>
</reference>
<organism evidence="1 2">
    <name type="scientific">Russula ochroleuca</name>
    <dbReference type="NCBI Taxonomy" id="152965"/>
    <lineage>
        <taxon>Eukaryota</taxon>
        <taxon>Fungi</taxon>
        <taxon>Dikarya</taxon>
        <taxon>Basidiomycota</taxon>
        <taxon>Agaricomycotina</taxon>
        <taxon>Agaricomycetes</taxon>
        <taxon>Russulales</taxon>
        <taxon>Russulaceae</taxon>
        <taxon>Russula</taxon>
    </lineage>
</organism>
<proteinExistence type="predicted"/>
<dbReference type="PANTHER" id="PTHR33266:SF1">
    <property type="entry name" value="F-BOX DOMAIN-CONTAINING PROTEIN"/>
    <property type="match status" value="1"/>
</dbReference>
<comment type="caution">
    <text evidence="1">The sequence shown here is derived from an EMBL/GenBank/DDBJ whole genome shotgun (WGS) entry which is preliminary data.</text>
</comment>
<protein>
    <submittedName>
        <fullName evidence="1">Uncharacterized protein</fullName>
    </submittedName>
</protein>
<accession>A0A9P5MTF1</accession>
<dbReference type="AlphaFoldDB" id="A0A9P5MTF1"/>
<dbReference type="EMBL" id="WHVB01000012">
    <property type="protein sequence ID" value="KAF8478210.1"/>
    <property type="molecule type" value="Genomic_DNA"/>
</dbReference>
<dbReference type="PANTHER" id="PTHR33266">
    <property type="entry name" value="CHROMOSOME 15, WHOLE GENOME SHOTGUN SEQUENCE"/>
    <property type="match status" value="1"/>
</dbReference>
<evidence type="ECO:0000313" key="1">
    <source>
        <dbReference type="EMBL" id="KAF8478210.1"/>
    </source>
</evidence>
<evidence type="ECO:0000313" key="2">
    <source>
        <dbReference type="Proteomes" id="UP000759537"/>
    </source>
</evidence>
<reference evidence="1" key="1">
    <citation type="submission" date="2019-10" db="EMBL/GenBank/DDBJ databases">
        <authorList>
            <consortium name="DOE Joint Genome Institute"/>
            <person name="Kuo A."/>
            <person name="Miyauchi S."/>
            <person name="Kiss E."/>
            <person name="Drula E."/>
            <person name="Kohler A."/>
            <person name="Sanchez-Garcia M."/>
            <person name="Andreopoulos B."/>
            <person name="Barry K.W."/>
            <person name="Bonito G."/>
            <person name="Buee M."/>
            <person name="Carver A."/>
            <person name="Chen C."/>
            <person name="Cichocki N."/>
            <person name="Clum A."/>
            <person name="Culley D."/>
            <person name="Crous P.W."/>
            <person name="Fauchery L."/>
            <person name="Girlanda M."/>
            <person name="Hayes R."/>
            <person name="Keri Z."/>
            <person name="LaButti K."/>
            <person name="Lipzen A."/>
            <person name="Lombard V."/>
            <person name="Magnuson J."/>
            <person name="Maillard F."/>
            <person name="Morin E."/>
            <person name="Murat C."/>
            <person name="Nolan M."/>
            <person name="Ohm R."/>
            <person name="Pangilinan J."/>
            <person name="Pereira M."/>
            <person name="Perotto S."/>
            <person name="Peter M."/>
            <person name="Riley R."/>
            <person name="Sitrit Y."/>
            <person name="Stielow B."/>
            <person name="Szollosi G."/>
            <person name="Zifcakova L."/>
            <person name="Stursova M."/>
            <person name="Spatafora J.W."/>
            <person name="Tedersoo L."/>
            <person name="Vaario L.-M."/>
            <person name="Yamada A."/>
            <person name="Yan M."/>
            <person name="Wang P."/>
            <person name="Xu J."/>
            <person name="Bruns T."/>
            <person name="Baldrian P."/>
            <person name="Vilgalys R."/>
            <person name="Henrissat B."/>
            <person name="Grigoriev I.V."/>
            <person name="Hibbett D."/>
            <person name="Nagy L.G."/>
            <person name="Martin F.M."/>
        </authorList>
    </citation>
    <scope>NUCLEOTIDE SEQUENCE</scope>
    <source>
        <strain evidence="1">Prilba</strain>
    </source>
</reference>
<gene>
    <name evidence="1" type="ORF">DFH94DRAFT_694388</name>
</gene>
<dbReference type="OrthoDB" id="107110at2759"/>
<dbReference type="Proteomes" id="UP000759537">
    <property type="component" value="Unassembled WGS sequence"/>
</dbReference>
<name>A0A9P5MTF1_9AGAM</name>
<sequence>MSSTTNPRQTRLANIPEEAVKNAYENLDRIISPEDDDRRIRNSLNLIWFCVRDALKQDPKLKEHLADEKEFLANVKRKGEEQFIESLGDIAMERSWERLFDDDVFLKKKADADSLEEVPNTALVEATERAWGRLYKGDVAIVLLKTISNFLDRDRQPYSRQANIVNSSGTGKSRMVDQLATWVITVPMCLRPGTHQGFPPADATLRSWVLAEETSDQVAARKRLHGFVFGLLTVTRITLETIESQSEGGETTETEIGVIHRQEKLALTFRNHMTNGQSFKGSNTYREDFYDEVTKSADKSFKFIEGIQEIVDPDEPEGSRLQYVSKDLEGLEDAAKKLSKFVDPLNKLDRTAGGSRRPLVVFTFDEAHIFTDNPPKKRWNLFSELRRILRQISSQAIFSLFLSTAGRFHLFFPEIHSDPSNRVRDASSRTLDPITEISFDDIAYAALPGTVTLDQVVQIDWMSHLGRPLFGSRWDAMDDKNETVLMDFAKGKLLDGPNELFKDDRSGSLACLSVRFALEFVADGTAGDVVCTQVERHMRLCLAATAGREKFVTLAGSEPLLAEAAYELMKNIESNPVHHLAHHSDLNCVDRGRRGELVAALLLMKACDEARAESPDTRWVSVDDFMKELLPPSAYQVLQESLPIFWRNEEKRTFVESFRGYGIWFNHVIKVEKRNMFSANNLWKFITRGAMVLCSHNQEGIDIVVPVCDTQRKLSPGTVTAILIQVKNAEEYKFEIDKTLFDRMDPIKLGLFPDGMTPKPVIRIVFALASGEAGINYREPRKRRARSPDPFTAFDIWFAGLSTAAFKCIDEDKDLASYRLLLDRSLRPHDAFELNDDKQIDKETKACRGSVRRRMAPLISTEAAHEDIHVPKEASQAASAD</sequence>